<dbReference type="STRING" id="1384459.GL4_2890"/>
<reference evidence="2 3" key="1">
    <citation type="submission" date="2014-09" db="EMBL/GenBank/DDBJ databases">
        <title>Genome sequencing of Methyloceanibacter caenitepidi Gela4.</title>
        <authorList>
            <person name="Takeuchi M."/>
            <person name="Susumu S."/>
            <person name="Kamagata Y."/>
            <person name="Oshima K."/>
            <person name="Hattori M."/>
            <person name="Iwasaki W."/>
        </authorList>
    </citation>
    <scope>NUCLEOTIDE SEQUENCE [LARGE SCALE GENOMIC DNA]</scope>
    <source>
        <strain evidence="2 3">Gela4</strain>
    </source>
</reference>
<evidence type="ECO:0000313" key="2">
    <source>
        <dbReference type="EMBL" id="BAQ18323.1"/>
    </source>
</evidence>
<dbReference type="SUPFAM" id="SSF53335">
    <property type="entry name" value="S-adenosyl-L-methionine-dependent methyltransferases"/>
    <property type="match status" value="1"/>
</dbReference>
<dbReference type="HOGENOM" id="CLU_899564_0_0_5"/>
<dbReference type="RefSeq" id="WP_045368403.1">
    <property type="nucleotide sequence ID" value="NZ_AP014648.1"/>
</dbReference>
<accession>A0A0A8K5U9</accession>
<organism evidence="2 3">
    <name type="scientific">Methyloceanibacter caenitepidi</name>
    <dbReference type="NCBI Taxonomy" id="1384459"/>
    <lineage>
        <taxon>Bacteria</taxon>
        <taxon>Pseudomonadati</taxon>
        <taxon>Pseudomonadota</taxon>
        <taxon>Alphaproteobacteria</taxon>
        <taxon>Hyphomicrobiales</taxon>
        <taxon>Hyphomicrobiaceae</taxon>
        <taxon>Methyloceanibacter</taxon>
    </lineage>
</organism>
<dbReference type="AlphaFoldDB" id="A0A0A8K5U9"/>
<dbReference type="InterPro" id="IPR029063">
    <property type="entry name" value="SAM-dependent_MTases_sf"/>
</dbReference>
<gene>
    <name evidence="2" type="ORF">GL4_2890</name>
</gene>
<dbReference type="Pfam" id="PF08242">
    <property type="entry name" value="Methyltransf_12"/>
    <property type="match status" value="1"/>
</dbReference>
<evidence type="ECO:0000313" key="3">
    <source>
        <dbReference type="Proteomes" id="UP000031643"/>
    </source>
</evidence>
<proteinExistence type="predicted"/>
<protein>
    <submittedName>
        <fullName evidence="2">Phage protein</fullName>
    </submittedName>
</protein>
<feature type="domain" description="Methyltransferase type 12" evidence="1">
    <location>
        <begin position="42"/>
        <end position="131"/>
    </location>
</feature>
<sequence length="309" mass="34452">MRYQETWIGGPTGEPFQRECASRYAPIHAELERYSRPFTVFDFGANLGYFSFRIASDFPHATVVAVDNRAELPKLAKANGLQNVVVLSRRMTGADLAKLAQCEVFDVVLALNVLHHMPDWRVALDAFKDMARAIIVETPGPGDKGALERGNHKDIQDAVKSGIEVRRTGSHVTAGAERIMYRVDGTDRKTIAMQTVDAPERGAPEVRAQVTLSDSEARIWFARGEERPFVPGINLWNAVKLGMAWPTDAQERVRTEVSRLGNGGRWHDDLRPWNFVLAGNRAVAIDIGNKHWRKEPEPGGLDKCLQLMG</sequence>
<name>A0A0A8K5U9_9HYPH</name>
<dbReference type="CDD" id="cd02440">
    <property type="entry name" value="AdoMet_MTases"/>
    <property type="match status" value="1"/>
</dbReference>
<dbReference type="Gene3D" id="3.40.50.150">
    <property type="entry name" value="Vaccinia Virus protein VP39"/>
    <property type="match status" value="1"/>
</dbReference>
<dbReference type="Proteomes" id="UP000031643">
    <property type="component" value="Chromosome"/>
</dbReference>
<dbReference type="OrthoDB" id="9765084at2"/>
<evidence type="ECO:0000259" key="1">
    <source>
        <dbReference type="Pfam" id="PF08242"/>
    </source>
</evidence>
<dbReference type="KEGG" id="mcg:GL4_2890"/>
<dbReference type="InterPro" id="IPR013217">
    <property type="entry name" value="Methyltransf_12"/>
</dbReference>
<dbReference type="EMBL" id="AP014648">
    <property type="protein sequence ID" value="BAQ18323.1"/>
    <property type="molecule type" value="Genomic_DNA"/>
</dbReference>
<keyword evidence="3" id="KW-1185">Reference proteome</keyword>